<accession>A0ABM9ZXL9</accession>
<evidence type="ECO:0000256" key="3">
    <source>
        <dbReference type="ARBA" id="ARBA00016337"/>
    </source>
</evidence>
<dbReference type="Gene3D" id="3.10.520.10">
    <property type="entry name" value="ApbE-like domains"/>
    <property type="match status" value="1"/>
</dbReference>
<dbReference type="EMBL" id="ADFP01000024">
    <property type="protein sequence ID" value="EFB91649.1"/>
    <property type="molecule type" value="Genomic_DNA"/>
</dbReference>
<keyword evidence="13" id="KW-1185">Reference proteome</keyword>
<comment type="caution">
    <text evidence="12">The sequence shown here is derived from an EMBL/GenBank/DDBJ whole genome shotgun (WGS) entry which is preliminary data.</text>
</comment>
<dbReference type="EC" id="2.7.1.180" evidence="2 11"/>
<dbReference type="PANTHER" id="PTHR30040">
    <property type="entry name" value="THIAMINE BIOSYNTHESIS LIPOPROTEIN APBE"/>
    <property type="match status" value="1"/>
</dbReference>
<evidence type="ECO:0000256" key="9">
    <source>
        <dbReference type="ARBA" id="ARBA00031306"/>
    </source>
</evidence>
<evidence type="ECO:0000256" key="6">
    <source>
        <dbReference type="ARBA" id="ARBA00022723"/>
    </source>
</evidence>
<keyword evidence="4 11" id="KW-0285">Flavoprotein</keyword>
<keyword evidence="7 11" id="KW-0274">FAD</keyword>
<dbReference type="Proteomes" id="UP000006462">
    <property type="component" value="Unassembled WGS sequence"/>
</dbReference>
<proteinExistence type="inferred from homology"/>
<evidence type="ECO:0000256" key="2">
    <source>
        <dbReference type="ARBA" id="ARBA00011955"/>
    </source>
</evidence>
<gene>
    <name evidence="12" type="ORF">HMPREF7215_2032</name>
</gene>
<protein>
    <recommendedName>
        <fullName evidence="3 11">FAD:protein FMN transferase</fullName>
        <ecNumber evidence="2 11">2.7.1.180</ecNumber>
    </recommendedName>
    <alternativeName>
        <fullName evidence="9 11">Flavin transferase</fullName>
    </alternativeName>
</protein>
<evidence type="ECO:0000256" key="1">
    <source>
        <dbReference type="ARBA" id="ARBA00001946"/>
    </source>
</evidence>
<evidence type="ECO:0000256" key="4">
    <source>
        <dbReference type="ARBA" id="ARBA00022630"/>
    </source>
</evidence>
<evidence type="ECO:0000256" key="11">
    <source>
        <dbReference type="PIRNR" id="PIRNR006268"/>
    </source>
</evidence>
<organism evidence="12 13">
    <name type="scientific">Pyramidobacter piscolens W5455</name>
    <dbReference type="NCBI Taxonomy" id="352165"/>
    <lineage>
        <taxon>Bacteria</taxon>
        <taxon>Thermotogati</taxon>
        <taxon>Synergistota</taxon>
        <taxon>Synergistia</taxon>
        <taxon>Synergistales</taxon>
        <taxon>Dethiosulfovibrionaceae</taxon>
        <taxon>Pyramidobacter</taxon>
    </lineage>
</organism>
<reference evidence="12 13" key="1">
    <citation type="submission" date="2009-12" db="EMBL/GenBank/DDBJ databases">
        <authorList>
            <person name="Shrivastava S."/>
            <person name="Madupu R."/>
            <person name="Durkin A.S."/>
            <person name="Torralba M."/>
            <person name="Methe B."/>
            <person name="Sutton G.G."/>
            <person name="Strausberg R.L."/>
            <person name="Nelson K.E."/>
        </authorList>
    </citation>
    <scope>NUCLEOTIDE SEQUENCE [LARGE SCALE GENOMIC DNA]</scope>
    <source>
        <strain evidence="12 13">W5455</strain>
    </source>
</reference>
<evidence type="ECO:0000313" key="12">
    <source>
        <dbReference type="EMBL" id="EFB91649.1"/>
    </source>
</evidence>
<sequence length="342" mass="36405">MKRILSFAAVALLALGGWIGWNQFAKTRKHSVSFYAMDTPITLTAYGPRGKRALSLARARVKQIESELSVTDPCSDVGRLNAAGGAPVPVGEDTTTLTAFALRMNTLTGGAFDPTLYPVLRAWGFTTEERRVPSDGELAKLLRFAGAEHVHLDGRMLRLDEGSMLDLGAVGKGFAGDEALAVMAAAGVESALVNLGGNVQTLGLRPDGQRWRIGVKSPDGGLIGVLRAEAEAVVTSGGYERFFTGPDGRIYWHILDPRTGAPARSGVISATAVGSEGKICDAMSTAFFVMGAEKTAAFWKERGGPGFVLLTEDGELWISEDLNARFAVDPAYTDAKVTVVRR</sequence>
<evidence type="ECO:0000256" key="8">
    <source>
        <dbReference type="ARBA" id="ARBA00022842"/>
    </source>
</evidence>
<dbReference type="RefSeq" id="WP_009163887.1">
    <property type="nucleotide sequence ID" value="NZ_ADFP01000024.1"/>
</dbReference>
<dbReference type="PANTHER" id="PTHR30040:SF2">
    <property type="entry name" value="FAD:PROTEIN FMN TRANSFERASE"/>
    <property type="match status" value="1"/>
</dbReference>
<dbReference type="SUPFAM" id="SSF143631">
    <property type="entry name" value="ApbE-like"/>
    <property type="match status" value="1"/>
</dbReference>
<keyword evidence="5 11" id="KW-0808">Transferase</keyword>
<name>A0ABM9ZXL9_9BACT</name>
<dbReference type="Pfam" id="PF02424">
    <property type="entry name" value="ApbE"/>
    <property type="match status" value="1"/>
</dbReference>
<keyword evidence="6 11" id="KW-0479">Metal-binding</keyword>
<dbReference type="InterPro" id="IPR003374">
    <property type="entry name" value="ApbE-like_sf"/>
</dbReference>
<comment type="cofactor">
    <cofactor evidence="1">
        <name>Mg(2+)</name>
        <dbReference type="ChEBI" id="CHEBI:18420"/>
    </cofactor>
</comment>
<dbReference type="PIRSF" id="PIRSF006268">
    <property type="entry name" value="ApbE"/>
    <property type="match status" value="1"/>
</dbReference>
<keyword evidence="8 11" id="KW-0460">Magnesium</keyword>
<comment type="similarity">
    <text evidence="11">Belongs to the ApbE family.</text>
</comment>
<dbReference type="InterPro" id="IPR024932">
    <property type="entry name" value="ApbE"/>
</dbReference>
<evidence type="ECO:0000256" key="7">
    <source>
        <dbReference type="ARBA" id="ARBA00022827"/>
    </source>
</evidence>
<evidence type="ECO:0000256" key="5">
    <source>
        <dbReference type="ARBA" id="ARBA00022679"/>
    </source>
</evidence>
<evidence type="ECO:0000256" key="10">
    <source>
        <dbReference type="ARBA" id="ARBA00048540"/>
    </source>
</evidence>
<evidence type="ECO:0000313" key="13">
    <source>
        <dbReference type="Proteomes" id="UP000006462"/>
    </source>
</evidence>
<comment type="catalytic activity">
    <reaction evidence="10 11">
        <text>L-threonyl-[protein] + FAD = FMN-L-threonyl-[protein] + AMP + H(+)</text>
        <dbReference type="Rhea" id="RHEA:36847"/>
        <dbReference type="Rhea" id="RHEA-COMP:11060"/>
        <dbReference type="Rhea" id="RHEA-COMP:11061"/>
        <dbReference type="ChEBI" id="CHEBI:15378"/>
        <dbReference type="ChEBI" id="CHEBI:30013"/>
        <dbReference type="ChEBI" id="CHEBI:57692"/>
        <dbReference type="ChEBI" id="CHEBI:74257"/>
        <dbReference type="ChEBI" id="CHEBI:456215"/>
        <dbReference type="EC" id="2.7.1.180"/>
    </reaction>
</comment>